<accession>A0ABQ0LS06</accession>
<proteinExistence type="predicted"/>
<dbReference type="EMBL" id="DF847878">
    <property type="protein sequence ID" value="GAT52706.1"/>
    <property type="molecule type" value="Genomic_DNA"/>
</dbReference>
<name>A0ABQ0LS06_MYCCL</name>
<organism evidence="2 3">
    <name type="scientific">Mycena chlorophos</name>
    <name type="common">Agaric fungus</name>
    <name type="synonym">Agaricus chlorophos</name>
    <dbReference type="NCBI Taxonomy" id="658473"/>
    <lineage>
        <taxon>Eukaryota</taxon>
        <taxon>Fungi</taxon>
        <taxon>Dikarya</taxon>
        <taxon>Basidiomycota</taxon>
        <taxon>Agaricomycotina</taxon>
        <taxon>Agaricomycetes</taxon>
        <taxon>Agaricomycetidae</taxon>
        <taxon>Agaricales</taxon>
        <taxon>Marasmiineae</taxon>
        <taxon>Mycenaceae</taxon>
        <taxon>Mycena</taxon>
    </lineage>
</organism>
<gene>
    <name evidence="2" type="ORF">MCHLO_09730</name>
</gene>
<keyword evidence="3" id="KW-1185">Reference proteome</keyword>
<evidence type="ECO:0000313" key="2">
    <source>
        <dbReference type="EMBL" id="GAT52706.1"/>
    </source>
</evidence>
<dbReference type="Proteomes" id="UP000815677">
    <property type="component" value="Unassembled WGS sequence"/>
</dbReference>
<protein>
    <submittedName>
        <fullName evidence="2">Uncharacterized protein</fullName>
    </submittedName>
</protein>
<evidence type="ECO:0000313" key="3">
    <source>
        <dbReference type="Proteomes" id="UP000815677"/>
    </source>
</evidence>
<reference evidence="2" key="1">
    <citation type="submission" date="2014-09" db="EMBL/GenBank/DDBJ databases">
        <title>Genome sequence of the luminous mushroom Mycena chlorophos for searching fungal bioluminescence genes.</title>
        <authorList>
            <person name="Tanaka Y."/>
            <person name="Kasuga D."/>
            <person name="Oba Y."/>
            <person name="Hase S."/>
            <person name="Sato K."/>
            <person name="Oba Y."/>
            <person name="Sakakibara Y."/>
        </authorList>
    </citation>
    <scope>NUCLEOTIDE SEQUENCE</scope>
</reference>
<sequence length="113" mass="12568">MKLSARQANCFASGLFYLQDFQGRVLDLAGSVNPVITYTRNSPDSANQQACNLAAFTDSWLTHSIFSGSGRSEATLVEAPNFPFSPTRRPPAWRPSTTLRRPDLEPCTSRFPW</sequence>
<feature type="region of interest" description="Disordered" evidence="1">
    <location>
        <begin position="81"/>
        <end position="113"/>
    </location>
</feature>
<evidence type="ECO:0000256" key="1">
    <source>
        <dbReference type="SAM" id="MobiDB-lite"/>
    </source>
</evidence>